<dbReference type="PROSITE" id="PS50922">
    <property type="entry name" value="TLC"/>
    <property type="match status" value="1"/>
</dbReference>
<keyword evidence="2 5" id="KW-0812">Transmembrane</keyword>
<dbReference type="SMART" id="SM00724">
    <property type="entry name" value="TLC"/>
    <property type="match status" value="1"/>
</dbReference>
<feature type="transmembrane region" description="Helical" evidence="7">
    <location>
        <begin position="212"/>
        <end position="231"/>
    </location>
</feature>
<name>A0A0S4JIF9_BODSA</name>
<dbReference type="Proteomes" id="UP000051952">
    <property type="component" value="Unassembled WGS sequence"/>
</dbReference>
<comment type="subcellular location">
    <subcellularLocation>
        <location evidence="1">Membrane</location>
        <topology evidence="1">Multi-pass membrane protein</topology>
    </subcellularLocation>
</comment>
<keyword evidence="10" id="KW-1185">Reference proteome</keyword>
<evidence type="ECO:0000256" key="3">
    <source>
        <dbReference type="ARBA" id="ARBA00022989"/>
    </source>
</evidence>
<dbReference type="GO" id="GO:0046513">
    <property type="term" value="P:ceramide biosynthetic process"/>
    <property type="evidence" value="ECO:0007669"/>
    <property type="project" value="InterPro"/>
</dbReference>
<keyword evidence="3 7" id="KW-1133">Transmembrane helix</keyword>
<dbReference type="GO" id="GO:0050291">
    <property type="term" value="F:sphingosine N-acyltransferase activity"/>
    <property type="evidence" value="ECO:0007669"/>
    <property type="project" value="InterPro"/>
</dbReference>
<dbReference type="AlphaFoldDB" id="A0A0S4JIF9"/>
<accession>A0A0S4JIF9</accession>
<keyword evidence="4 5" id="KW-0472">Membrane</keyword>
<dbReference type="OMA" id="KHAVEGP"/>
<dbReference type="EMBL" id="CYKH01001780">
    <property type="protein sequence ID" value="CUG89949.1"/>
    <property type="molecule type" value="Genomic_DNA"/>
</dbReference>
<protein>
    <submittedName>
        <fullName evidence="9">Transmembrane protein, putative</fullName>
    </submittedName>
</protein>
<dbReference type="PANTHER" id="PTHR12560:SF0">
    <property type="entry name" value="LD18904P"/>
    <property type="match status" value="1"/>
</dbReference>
<dbReference type="GO" id="GO:0016020">
    <property type="term" value="C:membrane"/>
    <property type="evidence" value="ECO:0007669"/>
    <property type="project" value="UniProtKB-SubCell"/>
</dbReference>
<feature type="transmembrane region" description="Helical" evidence="7">
    <location>
        <begin position="60"/>
        <end position="79"/>
    </location>
</feature>
<feature type="region of interest" description="Disordered" evidence="6">
    <location>
        <begin position="317"/>
        <end position="340"/>
    </location>
</feature>
<reference evidence="10" key="1">
    <citation type="submission" date="2015-09" db="EMBL/GenBank/DDBJ databases">
        <authorList>
            <consortium name="Pathogen Informatics"/>
        </authorList>
    </citation>
    <scope>NUCLEOTIDE SEQUENCE [LARGE SCALE GENOMIC DNA]</scope>
    <source>
        <strain evidence="10">Lake Konstanz</strain>
    </source>
</reference>
<evidence type="ECO:0000256" key="1">
    <source>
        <dbReference type="ARBA" id="ARBA00004141"/>
    </source>
</evidence>
<dbReference type="InterPro" id="IPR006634">
    <property type="entry name" value="TLC-dom"/>
</dbReference>
<evidence type="ECO:0000256" key="7">
    <source>
        <dbReference type="SAM" id="Phobius"/>
    </source>
</evidence>
<feature type="transmembrane region" description="Helical" evidence="7">
    <location>
        <begin position="111"/>
        <end position="129"/>
    </location>
</feature>
<dbReference type="Pfam" id="PF03798">
    <property type="entry name" value="TRAM_LAG1_CLN8"/>
    <property type="match status" value="1"/>
</dbReference>
<evidence type="ECO:0000313" key="9">
    <source>
        <dbReference type="EMBL" id="CUG89949.1"/>
    </source>
</evidence>
<dbReference type="PANTHER" id="PTHR12560">
    <property type="entry name" value="LONGEVITY ASSURANCE FACTOR 1 LAG1"/>
    <property type="match status" value="1"/>
</dbReference>
<feature type="transmembrane region" description="Helical" evidence="7">
    <location>
        <begin position="243"/>
        <end position="269"/>
    </location>
</feature>
<evidence type="ECO:0000256" key="2">
    <source>
        <dbReference type="ARBA" id="ARBA00022692"/>
    </source>
</evidence>
<dbReference type="VEuPathDB" id="TriTrypDB:BSAL_24220"/>
<evidence type="ECO:0000256" key="6">
    <source>
        <dbReference type="SAM" id="MobiDB-lite"/>
    </source>
</evidence>
<feature type="transmembrane region" description="Helical" evidence="7">
    <location>
        <begin position="281"/>
        <end position="301"/>
    </location>
</feature>
<feature type="transmembrane region" description="Helical" evidence="7">
    <location>
        <begin position="189"/>
        <end position="206"/>
    </location>
</feature>
<dbReference type="InterPro" id="IPR016439">
    <property type="entry name" value="Lag1/Lac1-like"/>
</dbReference>
<dbReference type="GO" id="GO:0005783">
    <property type="term" value="C:endoplasmic reticulum"/>
    <property type="evidence" value="ECO:0007669"/>
    <property type="project" value="TreeGrafter"/>
</dbReference>
<evidence type="ECO:0000259" key="8">
    <source>
        <dbReference type="PROSITE" id="PS50922"/>
    </source>
</evidence>
<evidence type="ECO:0000256" key="5">
    <source>
        <dbReference type="PROSITE-ProRule" id="PRU00205"/>
    </source>
</evidence>
<feature type="transmembrane region" description="Helical" evidence="7">
    <location>
        <begin position="158"/>
        <end position="177"/>
    </location>
</feature>
<evidence type="ECO:0000256" key="4">
    <source>
        <dbReference type="ARBA" id="ARBA00023136"/>
    </source>
</evidence>
<feature type="domain" description="TLC" evidence="8">
    <location>
        <begin position="105"/>
        <end position="312"/>
    </location>
</feature>
<organism evidence="9 10">
    <name type="scientific">Bodo saltans</name>
    <name type="common">Flagellated protozoan</name>
    <dbReference type="NCBI Taxonomy" id="75058"/>
    <lineage>
        <taxon>Eukaryota</taxon>
        <taxon>Discoba</taxon>
        <taxon>Euglenozoa</taxon>
        <taxon>Kinetoplastea</taxon>
        <taxon>Metakinetoplastina</taxon>
        <taxon>Eubodonida</taxon>
        <taxon>Bodonidae</taxon>
        <taxon>Bodo</taxon>
    </lineage>
</organism>
<sequence length="340" mass="40015">MTTNYATELVGSEYANQFGFIGYDFDAARNFSYISPWELLPNPVSRHIEMSGWGGWGMDFNQTIHLWPLLIFAVFFYNLRKWLYQPFKQFGLYLGIAKTSHRKLQKFQYQMWLLLYYVLSTIFGAYVLSDKPWSGFPMNSENMMSLFVNHPERPDTWITWYYCYEMGFFVAEFIVIFQETRRSDFMEYVIHHITTLALMLFSYVGYEHRIGSYILIIHDVSDIFLCVTKILHYTKANDILVNISFTIFMVVFVFARLVCLPVHGFAVLLVGTGKRIATVNFWFLTILLQFVLQGLHVYWFFLIVRMLHRLVATDTKGDVRSSDDEDAPPAVTEQEKKKKK</sequence>
<gene>
    <name evidence="9" type="ORF">BSAL_24220</name>
</gene>
<evidence type="ECO:0000313" key="10">
    <source>
        <dbReference type="Proteomes" id="UP000051952"/>
    </source>
</evidence>
<dbReference type="OrthoDB" id="537032at2759"/>
<proteinExistence type="predicted"/>